<reference evidence="1 2" key="1">
    <citation type="submission" date="2016-10" db="EMBL/GenBank/DDBJ databases">
        <authorList>
            <person name="de Groot N.N."/>
        </authorList>
    </citation>
    <scope>NUCLEOTIDE SEQUENCE [LARGE SCALE GENOMIC DNA]</scope>
    <source>
        <strain evidence="1 2">CGMCC 4.5506</strain>
    </source>
</reference>
<dbReference type="RefSeq" id="WP_091810614.1">
    <property type="nucleotide sequence ID" value="NZ_CP016354.1"/>
</dbReference>
<proteinExistence type="predicted"/>
<evidence type="ECO:0000313" key="1">
    <source>
        <dbReference type="EMBL" id="SDD95801.1"/>
    </source>
</evidence>
<dbReference type="KEGG" id="pmad:BAY61_31785"/>
<keyword evidence="2" id="KW-1185">Reference proteome</keyword>
<evidence type="ECO:0000313" key="2">
    <source>
        <dbReference type="Proteomes" id="UP000199494"/>
    </source>
</evidence>
<dbReference type="EMBL" id="FMZE01000015">
    <property type="protein sequence ID" value="SDD95801.1"/>
    <property type="molecule type" value="Genomic_DNA"/>
</dbReference>
<organism evidence="1 2">
    <name type="scientific">Prauserella marina</name>
    <dbReference type="NCBI Taxonomy" id="530584"/>
    <lineage>
        <taxon>Bacteria</taxon>
        <taxon>Bacillati</taxon>
        <taxon>Actinomycetota</taxon>
        <taxon>Actinomycetes</taxon>
        <taxon>Pseudonocardiales</taxon>
        <taxon>Pseudonocardiaceae</taxon>
        <taxon>Prauserella</taxon>
    </lineage>
</organism>
<protein>
    <submittedName>
        <fullName evidence="1">Uncharacterized protein</fullName>
    </submittedName>
</protein>
<gene>
    <name evidence="1" type="ORF">SAMN05421630_11535</name>
</gene>
<sequence length="64" mass="7440">MANKILFDENPDGQFPSTLDRTEGRRYSVLGPMDNKGKTDPNGHYKAWITRRQRSWIREAGTRC</sequence>
<dbReference type="AlphaFoldDB" id="A0A222W109"/>
<accession>A0A222W109</accession>
<dbReference type="Proteomes" id="UP000199494">
    <property type="component" value="Unassembled WGS sequence"/>
</dbReference>
<name>A0A222W109_9PSEU</name>